<proteinExistence type="predicted"/>
<sequence>MTEPSSDGEFLRRALKPGADCLSVEKLEICLQDGPARPDLSRHLESCAHCRAKLDLLRSFYEAPRDSTEADAVRQIEQRLRKPRAIAPPAARSRWQEFLQVRWLSPIAVAMAGVLIVAAVSLEWRRHTAPNLLPLNAREESVFRSGKLNVTAPTGDLLVAPTSIRWQAIAGAATYRVRIMEVDHSELWTAATSESSVDLPRQIQAKMVPAKSLLLQVNAFDSSGRQLAESDVVRFRLLQKVYSR</sequence>
<dbReference type="KEGG" id="sus:Acid_6887"/>
<dbReference type="AlphaFoldDB" id="Q01RB9"/>
<accession>Q01RB9</accession>
<dbReference type="EMBL" id="CP000473">
    <property type="protein sequence ID" value="ABJ87801.1"/>
    <property type="molecule type" value="Genomic_DNA"/>
</dbReference>
<dbReference type="STRING" id="234267.Acid_6887"/>
<reference evidence="1" key="1">
    <citation type="submission" date="2006-10" db="EMBL/GenBank/DDBJ databases">
        <title>Complete sequence of Solibacter usitatus Ellin6076.</title>
        <authorList>
            <consortium name="US DOE Joint Genome Institute"/>
            <person name="Copeland A."/>
            <person name="Lucas S."/>
            <person name="Lapidus A."/>
            <person name="Barry K."/>
            <person name="Detter J.C."/>
            <person name="Glavina del Rio T."/>
            <person name="Hammon N."/>
            <person name="Israni S."/>
            <person name="Dalin E."/>
            <person name="Tice H."/>
            <person name="Pitluck S."/>
            <person name="Thompson L.S."/>
            <person name="Brettin T."/>
            <person name="Bruce D."/>
            <person name="Han C."/>
            <person name="Tapia R."/>
            <person name="Gilna P."/>
            <person name="Schmutz J."/>
            <person name="Larimer F."/>
            <person name="Land M."/>
            <person name="Hauser L."/>
            <person name="Kyrpides N."/>
            <person name="Mikhailova N."/>
            <person name="Janssen P.H."/>
            <person name="Kuske C.R."/>
            <person name="Richardson P."/>
        </authorList>
    </citation>
    <scope>NUCLEOTIDE SEQUENCE</scope>
    <source>
        <strain evidence="1">Ellin6076</strain>
    </source>
</reference>
<evidence type="ECO:0008006" key="2">
    <source>
        <dbReference type="Google" id="ProtNLM"/>
    </source>
</evidence>
<dbReference type="HOGENOM" id="CLU_1137442_0_0_0"/>
<name>Q01RB9_SOLUE</name>
<protein>
    <recommendedName>
        <fullName evidence="2">Zinc-finger domain-containing protein</fullName>
    </recommendedName>
</protein>
<gene>
    <name evidence="1" type="ordered locus">Acid_6887</name>
</gene>
<organism evidence="1">
    <name type="scientific">Solibacter usitatus (strain Ellin6076)</name>
    <dbReference type="NCBI Taxonomy" id="234267"/>
    <lineage>
        <taxon>Bacteria</taxon>
        <taxon>Pseudomonadati</taxon>
        <taxon>Acidobacteriota</taxon>
        <taxon>Terriglobia</taxon>
        <taxon>Bryobacterales</taxon>
        <taxon>Solibacteraceae</taxon>
        <taxon>Candidatus Solibacter</taxon>
    </lineage>
</organism>
<dbReference type="InParanoid" id="Q01RB9"/>
<evidence type="ECO:0000313" key="1">
    <source>
        <dbReference type="EMBL" id="ABJ87801.1"/>
    </source>
</evidence>